<reference evidence="2 3" key="1">
    <citation type="submission" date="2014-07" db="EMBL/GenBank/DDBJ databases">
        <authorList>
            <person name="Urmite Genomes Urmite Genomes"/>
        </authorList>
    </citation>
    <scope>NUCLEOTIDE SEQUENCE [LARGE SCALE GENOMIC DNA]</scope>
    <source>
        <strain evidence="2 3">13MG44_air</strain>
    </source>
</reference>
<dbReference type="EMBL" id="CCSE01000001">
    <property type="protein sequence ID" value="CEA00609.1"/>
    <property type="molecule type" value="Genomic_DNA"/>
</dbReference>
<organism evidence="2 3">
    <name type="scientific">Jeotgalicoccus saudimassiliensis</name>
    <dbReference type="NCBI Taxonomy" id="1461582"/>
    <lineage>
        <taxon>Bacteria</taxon>
        <taxon>Bacillati</taxon>
        <taxon>Bacillota</taxon>
        <taxon>Bacilli</taxon>
        <taxon>Bacillales</taxon>
        <taxon>Staphylococcaceae</taxon>
        <taxon>Jeotgalicoccus</taxon>
    </lineage>
</organism>
<sequence>MVKTAKLSDIRKRNAERRERGLRAARRVNPDFVPGMRTFEKPRENPDKEKILKEMRNREFKLEHK</sequence>
<evidence type="ECO:0000313" key="3">
    <source>
        <dbReference type="Proteomes" id="UP000044136"/>
    </source>
</evidence>
<feature type="compositionally biased region" description="Basic and acidic residues" evidence="1">
    <location>
        <begin position="38"/>
        <end position="65"/>
    </location>
</feature>
<accession>A0A078M2W9</accession>
<dbReference type="AlphaFoldDB" id="A0A078M2W9"/>
<protein>
    <submittedName>
        <fullName evidence="2">Uncharacterized protein</fullName>
    </submittedName>
</protein>
<name>A0A078M2W9_9STAP</name>
<feature type="compositionally biased region" description="Basic and acidic residues" evidence="1">
    <location>
        <begin position="1"/>
        <end position="22"/>
    </location>
</feature>
<feature type="region of interest" description="Disordered" evidence="1">
    <location>
        <begin position="1"/>
        <end position="65"/>
    </location>
</feature>
<keyword evidence="3" id="KW-1185">Reference proteome</keyword>
<evidence type="ECO:0000256" key="1">
    <source>
        <dbReference type="SAM" id="MobiDB-lite"/>
    </source>
</evidence>
<gene>
    <name evidence="2" type="ORF">BN1048_01017</name>
</gene>
<dbReference type="Proteomes" id="UP000044136">
    <property type="component" value="Unassembled WGS sequence"/>
</dbReference>
<evidence type="ECO:0000313" key="2">
    <source>
        <dbReference type="EMBL" id="CEA00609.1"/>
    </source>
</evidence>
<dbReference type="HOGENOM" id="CLU_2843997_0_0_9"/>
<proteinExistence type="predicted"/>